<proteinExistence type="predicted"/>
<organism evidence="1 2">
    <name type="scientific">Enterobacter bugandensis</name>
    <dbReference type="NCBI Taxonomy" id="881260"/>
    <lineage>
        <taxon>Bacteria</taxon>
        <taxon>Pseudomonadati</taxon>
        <taxon>Pseudomonadota</taxon>
        <taxon>Gammaproteobacteria</taxon>
        <taxon>Enterobacterales</taxon>
        <taxon>Enterobacteriaceae</taxon>
        <taxon>Enterobacter</taxon>
    </lineage>
</organism>
<evidence type="ECO:0000313" key="2">
    <source>
        <dbReference type="Proteomes" id="UP000076063"/>
    </source>
</evidence>
<dbReference type="AlphaFoldDB" id="A0A822WN21"/>
<dbReference type="EMBL" id="FJZI01000001">
    <property type="protein sequence ID" value="CZX10564.1"/>
    <property type="molecule type" value="Genomic_DNA"/>
</dbReference>
<dbReference type="Proteomes" id="UP000076063">
    <property type="component" value="Unassembled WGS sequence"/>
</dbReference>
<comment type="caution">
    <text evidence="1">The sequence shown here is derived from an EMBL/GenBank/DDBJ whole genome shotgun (WGS) entry which is preliminary data.</text>
</comment>
<evidence type="ECO:0000313" key="1">
    <source>
        <dbReference type="EMBL" id="CZX10564.1"/>
    </source>
</evidence>
<reference evidence="1 2" key="1">
    <citation type="submission" date="2016-03" db="EMBL/GenBank/DDBJ databases">
        <authorList>
            <consortium name="Pathogen Informatics"/>
        </authorList>
    </citation>
    <scope>NUCLEOTIDE SEQUENCE [LARGE SCALE GENOMIC DNA]</scope>
    <source>
        <strain evidence="2">e1527</strain>
    </source>
</reference>
<sequence length="81" mass="9011">MPEQFVMWLYVAVSLPWVHGALNKIADPLLTIVYANVPAIMTNNILNNCDVACMGLIVYKAESSVNQCPPHVFCQTRIGDF</sequence>
<protein>
    <submittedName>
        <fullName evidence="1">Uncharacterized protein</fullName>
    </submittedName>
</protein>
<accession>A0A822WN21</accession>
<name>A0A822WN21_9ENTR</name>
<gene>
    <name evidence="1" type="ORF">SAMEA2273372_00691</name>
</gene>